<dbReference type="PANTHER" id="PTHR43133">
    <property type="entry name" value="RNA POLYMERASE ECF-TYPE SIGMA FACTO"/>
    <property type="match status" value="1"/>
</dbReference>
<feature type="domain" description="RNA polymerase sigma-70 region 2" evidence="6">
    <location>
        <begin position="35"/>
        <end position="86"/>
    </location>
</feature>
<dbReference type="Gene3D" id="1.10.1740.10">
    <property type="match status" value="1"/>
</dbReference>
<evidence type="ECO:0000313" key="9">
    <source>
        <dbReference type="Proteomes" id="UP000316096"/>
    </source>
</evidence>
<dbReference type="InterPro" id="IPR036388">
    <property type="entry name" value="WH-like_DNA-bd_sf"/>
</dbReference>
<dbReference type="InterPro" id="IPR007627">
    <property type="entry name" value="RNA_pol_sigma70_r2"/>
</dbReference>
<dbReference type="RefSeq" id="WP_141957981.1">
    <property type="nucleotide sequence ID" value="NZ_VFOZ01000001.1"/>
</dbReference>
<evidence type="ECO:0000259" key="7">
    <source>
        <dbReference type="Pfam" id="PF08281"/>
    </source>
</evidence>
<dbReference type="CDD" id="cd06171">
    <property type="entry name" value="Sigma70_r4"/>
    <property type="match status" value="1"/>
</dbReference>
<evidence type="ECO:0000256" key="5">
    <source>
        <dbReference type="ARBA" id="ARBA00023163"/>
    </source>
</evidence>
<evidence type="ECO:0000256" key="3">
    <source>
        <dbReference type="ARBA" id="ARBA00023082"/>
    </source>
</evidence>
<dbReference type="GO" id="GO:0003677">
    <property type="term" value="F:DNA binding"/>
    <property type="evidence" value="ECO:0007669"/>
    <property type="project" value="UniProtKB-KW"/>
</dbReference>
<proteinExistence type="inferred from homology"/>
<keyword evidence="2" id="KW-0805">Transcription regulation</keyword>
<keyword evidence="3" id="KW-0731">Sigma factor</keyword>
<dbReference type="InterPro" id="IPR013325">
    <property type="entry name" value="RNA_pol_sigma_r2"/>
</dbReference>
<dbReference type="InterPro" id="IPR013249">
    <property type="entry name" value="RNA_pol_sigma70_r4_t2"/>
</dbReference>
<dbReference type="InterPro" id="IPR039425">
    <property type="entry name" value="RNA_pol_sigma-70-like"/>
</dbReference>
<evidence type="ECO:0000256" key="4">
    <source>
        <dbReference type="ARBA" id="ARBA00023125"/>
    </source>
</evidence>
<dbReference type="SUPFAM" id="SSF88946">
    <property type="entry name" value="Sigma2 domain of RNA polymerase sigma factors"/>
    <property type="match status" value="1"/>
</dbReference>
<protein>
    <submittedName>
        <fullName evidence="8">RNA polymerase sigma factor (Sigma-70 family)</fullName>
    </submittedName>
</protein>
<dbReference type="EMBL" id="VFOZ01000001">
    <property type="protein sequence ID" value="TQL99296.1"/>
    <property type="molecule type" value="Genomic_DNA"/>
</dbReference>
<organism evidence="8 9">
    <name type="scientific">Actinoallomurus bryophytorum</name>
    <dbReference type="NCBI Taxonomy" id="1490222"/>
    <lineage>
        <taxon>Bacteria</taxon>
        <taxon>Bacillati</taxon>
        <taxon>Actinomycetota</taxon>
        <taxon>Actinomycetes</taxon>
        <taxon>Streptosporangiales</taxon>
        <taxon>Thermomonosporaceae</taxon>
        <taxon>Actinoallomurus</taxon>
    </lineage>
</organism>
<keyword evidence="5" id="KW-0804">Transcription</keyword>
<name>A0A543CQB5_9ACTN</name>
<dbReference type="Gene3D" id="1.10.10.10">
    <property type="entry name" value="Winged helix-like DNA-binding domain superfamily/Winged helix DNA-binding domain"/>
    <property type="match status" value="1"/>
</dbReference>
<reference evidence="8 9" key="1">
    <citation type="submission" date="2019-06" db="EMBL/GenBank/DDBJ databases">
        <title>Sequencing the genomes of 1000 actinobacteria strains.</title>
        <authorList>
            <person name="Klenk H.-P."/>
        </authorList>
    </citation>
    <scope>NUCLEOTIDE SEQUENCE [LARGE SCALE GENOMIC DNA]</scope>
    <source>
        <strain evidence="8 9">DSM 102200</strain>
    </source>
</reference>
<evidence type="ECO:0000256" key="1">
    <source>
        <dbReference type="ARBA" id="ARBA00010641"/>
    </source>
</evidence>
<evidence type="ECO:0000259" key="6">
    <source>
        <dbReference type="Pfam" id="PF04542"/>
    </source>
</evidence>
<sequence length="173" mass="19697">MSGEAPTRVRRAADGSLLKLYCEQQVGLIRLGVVMLGDEASAEDVVQDVFARMFKTAPDLRDEAKLLAYARSAVLNGCRQVLRRRKLAWRHVHFYERPVWSAESAVLLREDQRDVMGALRRLPRRKREVLILRFYLELSDAEISRTLGIRPGTVRSTMSRALSSLARELGEES</sequence>
<dbReference type="NCBIfam" id="TIGR02937">
    <property type="entry name" value="sigma70-ECF"/>
    <property type="match status" value="1"/>
</dbReference>
<dbReference type="SUPFAM" id="SSF88659">
    <property type="entry name" value="Sigma3 and sigma4 domains of RNA polymerase sigma factors"/>
    <property type="match status" value="1"/>
</dbReference>
<keyword evidence="9" id="KW-1185">Reference proteome</keyword>
<dbReference type="Proteomes" id="UP000316096">
    <property type="component" value="Unassembled WGS sequence"/>
</dbReference>
<dbReference type="GO" id="GO:0006352">
    <property type="term" value="P:DNA-templated transcription initiation"/>
    <property type="evidence" value="ECO:0007669"/>
    <property type="project" value="InterPro"/>
</dbReference>
<keyword evidence="4" id="KW-0238">DNA-binding</keyword>
<dbReference type="Pfam" id="PF08281">
    <property type="entry name" value="Sigma70_r4_2"/>
    <property type="match status" value="1"/>
</dbReference>
<gene>
    <name evidence="8" type="ORF">FB559_4956</name>
</gene>
<feature type="domain" description="RNA polymerase sigma factor 70 region 4 type 2" evidence="7">
    <location>
        <begin position="114"/>
        <end position="164"/>
    </location>
</feature>
<dbReference type="OrthoDB" id="2046835at2"/>
<dbReference type="InterPro" id="IPR014284">
    <property type="entry name" value="RNA_pol_sigma-70_dom"/>
</dbReference>
<dbReference type="InterPro" id="IPR013324">
    <property type="entry name" value="RNA_pol_sigma_r3/r4-like"/>
</dbReference>
<comment type="caution">
    <text evidence="8">The sequence shown here is derived from an EMBL/GenBank/DDBJ whole genome shotgun (WGS) entry which is preliminary data.</text>
</comment>
<comment type="similarity">
    <text evidence="1">Belongs to the sigma-70 factor family. ECF subfamily.</text>
</comment>
<evidence type="ECO:0000313" key="8">
    <source>
        <dbReference type="EMBL" id="TQL99296.1"/>
    </source>
</evidence>
<dbReference type="GO" id="GO:0016987">
    <property type="term" value="F:sigma factor activity"/>
    <property type="evidence" value="ECO:0007669"/>
    <property type="project" value="UniProtKB-KW"/>
</dbReference>
<accession>A0A543CQB5</accession>
<dbReference type="AlphaFoldDB" id="A0A543CQB5"/>
<dbReference type="PANTHER" id="PTHR43133:SF50">
    <property type="entry name" value="ECF RNA POLYMERASE SIGMA FACTOR SIGM"/>
    <property type="match status" value="1"/>
</dbReference>
<evidence type="ECO:0000256" key="2">
    <source>
        <dbReference type="ARBA" id="ARBA00023015"/>
    </source>
</evidence>
<dbReference type="Pfam" id="PF04542">
    <property type="entry name" value="Sigma70_r2"/>
    <property type="match status" value="1"/>
</dbReference>